<dbReference type="Gene3D" id="3.40.50.1820">
    <property type="entry name" value="alpha/beta hydrolase"/>
    <property type="match status" value="1"/>
</dbReference>
<evidence type="ECO:0000313" key="4">
    <source>
        <dbReference type="Proteomes" id="UP000285317"/>
    </source>
</evidence>
<dbReference type="SUPFAM" id="SSF53474">
    <property type="entry name" value="alpha/beta-Hydrolases"/>
    <property type="match status" value="1"/>
</dbReference>
<name>A0A3T0SX11_9MICO</name>
<feature type="region of interest" description="Disordered" evidence="1">
    <location>
        <begin position="235"/>
        <end position="254"/>
    </location>
</feature>
<dbReference type="GO" id="GO:0016788">
    <property type="term" value="F:hydrolase activity, acting on ester bonds"/>
    <property type="evidence" value="ECO:0007669"/>
    <property type="project" value="InterPro"/>
</dbReference>
<proteinExistence type="predicted"/>
<protein>
    <submittedName>
        <fullName evidence="3">Alpha/beta hydrolase</fullName>
    </submittedName>
</protein>
<sequence>MPAPERGRLRRSSASLRAAYLRDYRYAYGSRFTHLREGWDVSRYASGDGAPVLLIPGIYETWQFLRPIADRLHAAGHPIHVLPALGYNTRPIVASAALGQEYLREHDLRGVVVVAHSKGGLIGKHMMVVDDRDEGRIDRMIAVSTPFNGSPLARIAPARALREFGPHRPVIRTLLAERDADRRIVSIYGMRDQYIPGGSRLAGARENIAVSVVGHFVLLSHPRVLALIAARVEPEDDAPGTDDVTPETTVVAPE</sequence>
<dbReference type="InterPro" id="IPR012908">
    <property type="entry name" value="PGAP1-ab_dom-like"/>
</dbReference>
<dbReference type="AlphaFoldDB" id="A0A3T0SX11"/>
<dbReference type="Pfam" id="PF07819">
    <property type="entry name" value="PGAP1"/>
    <property type="match status" value="1"/>
</dbReference>
<dbReference type="RefSeq" id="WP_127886032.1">
    <property type="nucleotide sequence ID" value="NZ_CP028137.1"/>
</dbReference>
<dbReference type="EMBL" id="CP028137">
    <property type="protein sequence ID" value="AZZ50936.1"/>
    <property type="molecule type" value="Genomic_DNA"/>
</dbReference>
<evidence type="ECO:0000313" key="3">
    <source>
        <dbReference type="EMBL" id="AZZ50936.1"/>
    </source>
</evidence>
<organism evidence="3 4">
    <name type="scientific">Rathayibacter festucae DSM 15932</name>
    <dbReference type="NCBI Taxonomy" id="1328866"/>
    <lineage>
        <taxon>Bacteria</taxon>
        <taxon>Bacillati</taxon>
        <taxon>Actinomycetota</taxon>
        <taxon>Actinomycetes</taxon>
        <taxon>Micrococcales</taxon>
        <taxon>Microbacteriaceae</taxon>
        <taxon>Rathayibacter</taxon>
    </lineage>
</organism>
<reference evidence="3 4" key="1">
    <citation type="submission" date="2018-03" db="EMBL/GenBank/DDBJ databases">
        <title>Bacteriophage NCPPB3778 and a type I-E CRISPR drive the evolution of the US Biological Select Agent, Rathayibacter toxicus.</title>
        <authorList>
            <person name="Davis E.W.II."/>
            <person name="Tabima J.F."/>
            <person name="Weisberg A.J."/>
            <person name="Dantas Lopes L."/>
            <person name="Wiseman M.S."/>
            <person name="Wiseman M.S."/>
            <person name="Pupko T."/>
            <person name="Belcher M.S."/>
            <person name="Sechler A.J."/>
            <person name="Tancos M.A."/>
            <person name="Schroeder B.K."/>
            <person name="Murray T.D."/>
            <person name="Luster D.G."/>
            <person name="Schneider W.L."/>
            <person name="Rogers E."/>
            <person name="Andreote F.D."/>
            <person name="Grunwald N.J."/>
            <person name="Putnam M.L."/>
            <person name="Chang J.H."/>
        </authorList>
    </citation>
    <scope>NUCLEOTIDE SEQUENCE [LARGE SCALE GENOMIC DNA]</scope>
    <source>
        <strain evidence="3 4">DSM 15932</strain>
    </source>
</reference>
<evidence type="ECO:0000259" key="2">
    <source>
        <dbReference type="Pfam" id="PF07819"/>
    </source>
</evidence>
<dbReference type="Proteomes" id="UP000285317">
    <property type="component" value="Chromosome"/>
</dbReference>
<dbReference type="KEGG" id="rfs:C1I64_01975"/>
<keyword evidence="3" id="KW-0378">Hydrolase</keyword>
<dbReference type="InterPro" id="IPR029058">
    <property type="entry name" value="AB_hydrolase_fold"/>
</dbReference>
<gene>
    <name evidence="3" type="ORF">C1I64_01975</name>
</gene>
<accession>A0A3T0SX11</accession>
<feature type="domain" description="GPI inositol-deacylase PGAP1-like alpha/beta" evidence="2">
    <location>
        <begin position="105"/>
        <end position="152"/>
    </location>
</feature>
<evidence type="ECO:0000256" key="1">
    <source>
        <dbReference type="SAM" id="MobiDB-lite"/>
    </source>
</evidence>